<name>A0ABY5K026_9BACI</name>
<dbReference type="EMBL" id="CP101914">
    <property type="protein sequence ID" value="UUI04748.1"/>
    <property type="molecule type" value="Genomic_DNA"/>
</dbReference>
<organism evidence="1 2">
    <name type="scientific">Oceanobacillus jeddahense</name>
    <dbReference type="NCBI Taxonomy" id="1462527"/>
    <lineage>
        <taxon>Bacteria</taxon>
        <taxon>Bacillati</taxon>
        <taxon>Bacillota</taxon>
        <taxon>Bacilli</taxon>
        <taxon>Bacillales</taxon>
        <taxon>Bacillaceae</taxon>
        <taxon>Oceanobacillus</taxon>
    </lineage>
</organism>
<dbReference type="InterPro" id="IPR043519">
    <property type="entry name" value="NT_sf"/>
</dbReference>
<proteinExistence type="predicted"/>
<reference evidence="1" key="1">
    <citation type="submission" date="2022-07" db="EMBL/GenBank/DDBJ databases">
        <title>FELIX.</title>
        <authorList>
            <person name="Wan K.H."/>
            <person name="Park S."/>
            <person name="Lawrence Q."/>
            <person name="Eichenberger J.P."/>
            <person name="Booth B.W."/>
            <person name="Piaggio A.J."/>
            <person name="Chandler J.C."/>
            <person name="Franklin A.B."/>
            <person name="Celniker S.E."/>
        </authorList>
    </citation>
    <scope>NUCLEOTIDE SEQUENCE</scope>
    <source>
        <strain evidence="1">QA-1986 374</strain>
    </source>
</reference>
<dbReference type="Gene3D" id="3.30.460.10">
    <property type="entry name" value="Beta Polymerase, domain 2"/>
    <property type="match status" value="1"/>
</dbReference>
<dbReference type="SUPFAM" id="SSF81301">
    <property type="entry name" value="Nucleotidyltransferase"/>
    <property type="match status" value="1"/>
</dbReference>
<sequence length="177" mass="20746">MMRLGLKRDEVKLVPHDEAWTMEFLSVQKQVQDALGIDEEAVQHIGSTAIKEIKAKPIIDILLGVENISQVEAETFQTLQAIGFYRLKVEREQEIVLARFTDNTFLEKTHYIHMTDINGEKWRKLLYFRDALNADASLRQEYERLKRALAEKKGMEIIKYTNEKESFVKKVLMMQEK</sequence>
<dbReference type="PANTHER" id="PTHR34822">
    <property type="entry name" value="GRPB DOMAIN PROTEIN (AFU_ORTHOLOGUE AFUA_1G01530)"/>
    <property type="match status" value="1"/>
</dbReference>
<dbReference type="Proteomes" id="UP001059773">
    <property type="component" value="Chromosome"/>
</dbReference>
<evidence type="ECO:0000313" key="2">
    <source>
        <dbReference type="Proteomes" id="UP001059773"/>
    </source>
</evidence>
<dbReference type="InterPro" id="IPR007344">
    <property type="entry name" value="GrpB/CoaE"/>
</dbReference>
<accession>A0ABY5K026</accession>
<keyword evidence="2" id="KW-1185">Reference proteome</keyword>
<gene>
    <name evidence="1" type="ORF">NP439_08970</name>
</gene>
<protein>
    <submittedName>
        <fullName evidence="1">GrpB family protein</fullName>
    </submittedName>
</protein>
<dbReference type="Pfam" id="PF04229">
    <property type="entry name" value="GrpB"/>
    <property type="match status" value="1"/>
</dbReference>
<dbReference type="RefSeq" id="WP_256709646.1">
    <property type="nucleotide sequence ID" value="NZ_CP101914.1"/>
</dbReference>
<dbReference type="PANTHER" id="PTHR34822:SF1">
    <property type="entry name" value="GRPB FAMILY PROTEIN"/>
    <property type="match status" value="1"/>
</dbReference>
<evidence type="ECO:0000313" key="1">
    <source>
        <dbReference type="EMBL" id="UUI04748.1"/>
    </source>
</evidence>